<keyword evidence="5 9" id="KW-0347">Helicase</keyword>
<dbReference type="SMART" id="SM00487">
    <property type="entry name" value="DEXDc"/>
    <property type="match status" value="1"/>
</dbReference>
<dbReference type="Proteomes" id="UP000001542">
    <property type="component" value="Unassembled WGS sequence"/>
</dbReference>
<dbReference type="SMR" id="A2DTU8"/>
<feature type="domain" description="Helicase C-terminal" evidence="8">
    <location>
        <begin position="256"/>
        <end position="403"/>
    </location>
</feature>
<feature type="domain" description="Helicase ATP-binding" evidence="7">
    <location>
        <begin position="37"/>
        <end position="227"/>
    </location>
</feature>
<evidence type="ECO:0000256" key="4">
    <source>
        <dbReference type="ARBA" id="ARBA00022884"/>
    </source>
</evidence>
<dbReference type="VEuPathDB" id="TrichDB:TVAGG3_1036670"/>
<evidence type="ECO:0000256" key="2">
    <source>
        <dbReference type="ARBA" id="ARBA00022801"/>
    </source>
</evidence>
<dbReference type="SUPFAM" id="SSF52540">
    <property type="entry name" value="P-loop containing nucleoside triphosphate hydrolases"/>
    <property type="match status" value="1"/>
</dbReference>
<dbReference type="Gene3D" id="3.40.50.300">
    <property type="entry name" value="P-loop containing nucleotide triphosphate hydrolases"/>
    <property type="match status" value="2"/>
</dbReference>
<keyword evidence="1 5" id="KW-0547">Nucleotide-binding</keyword>
<dbReference type="InterPro" id="IPR001650">
    <property type="entry name" value="Helicase_C-like"/>
</dbReference>
<dbReference type="eggNOG" id="KOG0350">
    <property type="taxonomic scope" value="Eukaryota"/>
</dbReference>
<evidence type="ECO:0000256" key="5">
    <source>
        <dbReference type="RuleBase" id="RU365068"/>
    </source>
</evidence>
<dbReference type="CDD" id="cd18787">
    <property type="entry name" value="SF2_C_DEAD"/>
    <property type="match status" value="1"/>
</dbReference>
<dbReference type="PROSITE" id="PS51192">
    <property type="entry name" value="HELICASE_ATP_BIND_1"/>
    <property type="match status" value="1"/>
</dbReference>
<dbReference type="VEuPathDB" id="TrichDB:TVAG_341390"/>
<name>A2DTU8_TRIV3</name>
<dbReference type="EMBL" id="DS113245">
    <property type="protein sequence ID" value="EAY16245.1"/>
    <property type="molecule type" value="Genomic_DNA"/>
</dbReference>
<dbReference type="AlphaFoldDB" id="A2DTU8"/>
<dbReference type="KEGG" id="tva:4774253"/>
<keyword evidence="2 5" id="KW-0378">Hydrolase</keyword>
<evidence type="ECO:0000259" key="8">
    <source>
        <dbReference type="PROSITE" id="PS51194"/>
    </source>
</evidence>
<dbReference type="OMA" id="RKENACL"/>
<comment type="catalytic activity">
    <reaction evidence="5">
        <text>ATP + H2O = ADP + phosphate + H(+)</text>
        <dbReference type="Rhea" id="RHEA:13065"/>
        <dbReference type="ChEBI" id="CHEBI:15377"/>
        <dbReference type="ChEBI" id="CHEBI:15378"/>
        <dbReference type="ChEBI" id="CHEBI:30616"/>
        <dbReference type="ChEBI" id="CHEBI:43474"/>
        <dbReference type="ChEBI" id="CHEBI:456216"/>
        <dbReference type="EC" id="3.6.4.13"/>
    </reaction>
</comment>
<organism evidence="9 10">
    <name type="scientific">Trichomonas vaginalis (strain ATCC PRA-98 / G3)</name>
    <dbReference type="NCBI Taxonomy" id="412133"/>
    <lineage>
        <taxon>Eukaryota</taxon>
        <taxon>Metamonada</taxon>
        <taxon>Parabasalia</taxon>
        <taxon>Trichomonadida</taxon>
        <taxon>Trichomonadidae</taxon>
        <taxon>Trichomonas</taxon>
    </lineage>
</organism>
<dbReference type="InterPro" id="IPR027417">
    <property type="entry name" value="P-loop_NTPase"/>
</dbReference>
<evidence type="ECO:0000313" key="9">
    <source>
        <dbReference type="EMBL" id="EAY16245.1"/>
    </source>
</evidence>
<dbReference type="Pfam" id="PF00270">
    <property type="entry name" value="DEAD"/>
    <property type="match status" value="1"/>
</dbReference>
<evidence type="ECO:0000256" key="3">
    <source>
        <dbReference type="ARBA" id="ARBA00022840"/>
    </source>
</evidence>
<dbReference type="OrthoDB" id="3370at2759"/>
<dbReference type="GO" id="GO:0005524">
    <property type="term" value="F:ATP binding"/>
    <property type="evidence" value="ECO:0007669"/>
    <property type="project" value="UniProtKB-UniRule"/>
</dbReference>
<evidence type="ECO:0000259" key="7">
    <source>
        <dbReference type="PROSITE" id="PS51192"/>
    </source>
</evidence>
<evidence type="ECO:0000256" key="6">
    <source>
        <dbReference type="SAM" id="MobiDB-lite"/>
    </source>
</evidence>
<gene>
    <name evidence="9" type="ORF">TVAG_341390</name>
</gene>
<dbReference type="PROSITE" id="PS51194">
    <property type="entry name" value="HELICASE_CTER"/>
    <property type="match status" value="1"/>
</dbReference>
<dbReference type="InterPro" id="IPR011545">
    <property type="entry name" value="DEAD/DEAH_box_helicase_dom"/>
</dbReference>
<accession>A2DTU8</accession>
<dbReference type="GO" id="GO:0016787">
    <property type="term" value="F:hydrolase activity"/>
    <property type="evidence" value="ECO:0007669"/>
    <property type="project" value="UniProtKB-KW"/>
</dbReference>
<sequence>MEEQQWSSFPELPQFLIENLQNNDYNAPFPVQVAVLEKFFASDVDLAIGFPTGSGKTLAYLIPIISCLYKRIVQRLRAIIVVPNRELAIQVYNVVCALIQNSKLTCAILSSNYWCGESSSYTNVPDIYICSSLSLSSYLLDVDDKLLSDIEYIVLDEGDVILEQPLENWLDHVQRSLNSDPIPEKFTIPLVTAPPKDRRIRKILCSATLSRNSKQSEDFKMQFPEILISSDKSRYVIPNHLKEEFIIAERQNKPAILQSLTTRFQFILCFVSTTKRAVALANIMRTLLAKTDFQVIEFAASLKSDKKNQAFESVDQNSSRLIICTDSLARGINLPYIDAVINFDAPASARTYIHRIGRTARGGNSGTCVTFLLDSELILFRDIISKIDGANPQKTEPKMVGLTGKFYRETVKGFDSLKPRKLPQKKMAKYQEMEEEEMNEIEEEEKNENGEEERNEGESNNDTEGDYNQNEEE</sequence>
<feature type="region of interest" description="Disordered" evidence="6">
    <location>
        <begin position="422"/>
        <end position="473"/>
    </location>
</feature>
<dbReference type="PANTHER" id="PTHR24031">
    <property type="entry name" value="RNA HELICASE"/>
    <property type="match status" value="1"/>
</dbReference>
<dbReference type="GO" id="GO:0003724">
    <property type="term" value="F:RNA helicase activity"/>
    <property type="evidence" value="ECO:0007669"/>
    <property type="project" value="UniProtKB-EC"/>
</dbReference>
<comment type="similarity">
    <text evidence="5">Belongs to the DEAD box helicase family.</text>
</comment>
<dbReference type="STRING" id="5722.A2DTU8"/>
<comment type="domain">
    <text evidence="5">The Q motif is unique to and characteristic of the DEAD box family of RNA helicases and controls ATP binding and hydrolysis.</text>
</comment>
<dbReference type="InParanoid" id="A2DTU8"/>
<feature type="compositionally biased region" description="Acidic residues" evidence="6">
    <location>
        <begin position="433"/>
        <end position="473"/>
    </location>
</feature>
<dbReference type="SMART" id="SM00490">
    <property type="entry name" value="HELICc"/>
    <property type="match status" value="1"/>
</dbReference>
<dbReference type="Pfam" id="PF00271">
    <property type="entry name" value="Helicase_C"/>
    <property type="match status" value="1"/>
</dbReference>
<dbReference type="GO" id="GO:0005730">
    <property type="term" value="C:nucleolus"/>
    <property type="evidence" value="ECO:0000318"/>
    <property type="project" value="GO_Central"/>
</dbReference>
<proteinExistence type="inferred from homology"/>
<reference evidence="9" key="1">
    <citation type="submission" date="2006-10" db="EMBL/GenBank/DDBJ databases">
        <authorList>
            <person name="Amadeo P."/>
            <person name="Zhao Q."/>
            <person name="Wortman J."/>
            <person name="Fraser-Liggett C."/>
            <person name="Carlton J."/>
        </authorList>
    </citation>
    <scope>NUCLEOTIDE SEQUENCE</scope>
    <source>
        <strain evidence="9">G3</strain>
    </source>
</reference>
<dbReference type="RefSeq" id="XP_001328468.1">
    <property type="nucleotide sequence ID" value="XM_001328433.1"/>
</dbReference>
<keyword evidence="3 5" id="KW-0067">ATP-binding</keyword>
<dbReference type="EC" id="3.6.4.13" evidence="5"/>
<dbReference type="InterPro" id="IPR014001">
    <property type="entry name" value="Helicase_ATP-bd"/>
</dbReference>
<reference evidence="9" key="2">
    <citation type="journal article" date="2007" name="Science">
        <title>Draft genome sequence of the sexually transmitted pathogen Trichomonas vaginalis.</title>
        <authorList>
            <person name="Carlton J.M."/>
            <person name="Hirt R.P."/>
            <person name="Silva J.C."/>
            <person name="Delcher A.L."/>
            <person name="Schatz M."/>
            <person name="Zhao Q."/>
            <person name="Wortman J.R."/>
            <person name="Bidwell S.L."/>
            <person name="Alsmark U.C.M."/>
            <person name="Besteiro S."/>
            <person name="Sicheritz-Ponten T."/>
            <person name="Noel C.J."/>
            <person name="Dacks J.B."/>
            <person name="Foster P.G."/>
            <person name="Simillion C."/>
            <person name="Van de Peer Y."/>
            <person name="Miranda-Saavedra D."/>
            <person name="Barton G.J."/>
            <person name="Westrop G.D."/>
            <person name="Mueller S."/>
            <person name="Dessi D."/>
            <person name="Fiori P.L."/>
            <person name="Ren Q."/>
            <person name="Paulsen I."/>
            <person name="Zhang H."/>
            <person name="Bastida-Corcuera F.D."/>
            <person name="Simoes-Barbosa A."/>
            <person name="Brown M.T."/>
            <person name="Hayes R.D."/>
            <person name="Mukherjee M."/>
            <person name="Okumura C.Y."/>
            <person name="Schneider R."/>
            <person name="Smith A.J."/>
            <person name="Vanacova S."/>
            <person name="Villalvazo M."/>
            <person name="Haas B.J."/>
            <person name="Pertea M."/>
            <person name="Feldblyum T.V."/>
            <person name="Utterback T.R."/>
            <person name="Shu C.L."/>
            <person name="Osoegawa K."/>
            <person name="de Jong P.J."/>
            <person name="Hrdy I."/>
            <person name="Horvathova L."/>
            <person name="Zubacova Z."/>
            <person name="Dolezal P."/>
            <person name="Malik S.B."/>
            <person name="Logsdon J.M. Jr."/>
            <person name="Henze K."/>
            <person name="Gupta A."/>
            <person name="Wang C.C."/>
            <person name="Dunne R.L."/>
            <person name="Upcroft J.A."/>
            <person name="Upcroft P."/>
            <person name="White O."/>
            <person name="Salzberg S.L."/>
            <person name="Tang P."/>
            <person name="Chiu C.-H."/>
            <person name="Lee Y.-S."/>
            <person name="Embley T.M."/>
            <person name="Coombs G.H."/>
            <person name="Mottram J.C."/>
            <person name="Tachezy J."/>
            <person name="Fraser-Liggett C.M."/>
            <person name="Johnson P.J."/>
        </authorList>
    </citation>
    <scope>NUCLEOTIDE SEQUENCE [LARGE SCALE GENOMIC DNA]</scope>
    <source>
        <strain evidence="9">G3</strain>
    </source>
</reference>
<keyword evidence="10" id="KW-1185">Reference proteome</keyword>
<comment type="function">
    <text evidence="5">RNA helicase.</text>
</comment>
<protein>
    <recommendedName>
        <fullName evidence="5">ATP-dependent RNA helicase</fullName>
        <ecNumber evidence="5">3.6.4.13</ecNumber>
    </recommendedName>
</protein>
<keyword evidence="4 5" id="KW-0694">RNA-binding</keyword>
<dbReference type="GO" id="GO:0003723">
    <property type="term" value="F:RNA binding"/>
    <property type="evidence" value="ECO:0007669"/>
    <property type="project" value="UniProtKB-UniRule"/>
</dbReference>
<evidence type="ECO:0000313" key="10">
    <source>
        <dbReference type="Proteomes" id="UP000001542"/>
    </source>
</evidence>
<evidence type="ECO:0000256" key="1">
    <source>
        <dbReference type="ARBA" id="ARBA00022741"/>
    </source>
</evidence>